<feature type="chain" id="PRO_5009313635" evidence="1">
    <location>
        <begin position="23"/>
        <end position="176"/>
    </location>
</feature>
<dbReference type="AlphaFoldDB" id="A0A1I7ZM51"/>
<dbReference type="Proteomes" id="UP000095287">
    <property type="component" value="Unplaced"/>
</dbReference>
<feature type="signal peptide" evidence="1">
    <location>
        <begin position="1"/>
        <end position="22"/>
    </location>
</feature>
<organism evidence="2 3">
    <name type="scientific">Steinernema glaseri</name>
    <dbReference type="NCBI Taxonomy" id="37863"/>
    <lineage>
        <taxon>Eukaryota</taxon>
        <taxon>Metazoa</taxon>
        <taxon>Ecdysozoa</taxon>
        <taxon>Nematoda</taxon>
        <taxon>Chromadorea</taxon>
        <taxon>Rhabditida</taxon>
        <taxon>Tylenchina</taxon>
        <taxon>Panagrolaimomorpha</taxon>
        <taxon>Strongyloidoidea</taxon>
        <taxon>Steinernematidae</taxon>
        <taxon>Steinernema</taxon>
    </lineage>
</organism>
<name>A0A1I7ZM51_9BILA</name>
<keyword evidence="1" id="KW-0732">Signal</keyword>
<proteinExistence type="predicted"/>
<dbReference type="WBParaSite" id="L893_g27670.t1">
    <property type="protein sequence ID" value="L893_g27670.t1"/>
    <property type="gene ID" value="L893_g27670"/>
</dbReference>
<keyword evidence="2" id="KW-1185">Reference proteome</keyword>
<protein>
    <submittedName>
        <fullName evidence="3">Inhibitor_I29 domain-containing protein</fullName>
    </submittedName>
</protein>
<evidence type="ECO:0000256" key="1">
    <source>
        <dbReference type="SAM" id="SignalP"/>
    </source>
</evidence>
<evidence type="ECO:0000313" key="3">
    <source>
        <dbReference type="WBParaSite" id="L893_g27670.t1"/>
    </source>
</evidence>
<evidence type="ECO:0000313" key="2">
    <source>
        <dbReference type="Proteomes" id="UP000095287"/>
    </source>
</evidence>
<sequence>MILFSFMHTIAIMGVLLASALCATSKDGQAGSDGEHLTGKEVFQETADMSPQDVDEFARIFALYKEDASERLRKKWNKIYQKNKELIDEKMAYIALQKLKKSIRPSPSDVSPSIPEINAAAGLDEFLLESDDDLPLSIPEINAAAGWTTDILVTPEQVRKYFLLDENEGEHSSKNE</sequence>
<reference evidence="3" key="1">
    <citation type="submission" date="2016-11" db="UniProtKB">
        <authorList>
            <consortium name="WormBaseParasite"/>
        </authorList>
    </citation>
    <scope>IDENTIFICATION</scope>
</reference>
<accession>A0A1I7ZM51</accession>